<proteinExistence type="predicted"/>
<evidence type="ECO:0000256" key="1">
    <source>
        <dbReference type="ARBA" id="ARBA00022553"/>
    </source>
</evidence>
<dbReference type="Pfam" id="PF00486">
    <property type="entry name" value="Trans_reg_C"/>
    <property type="match status" value="1"/>
</dbReference>
<keyword evidence="3" id="KW-0805">Transcription regulation</keyword>
<dbReference type="CDD" id="cd00383">
    <property type="entry name" value="trans_reg_C"/>
    <property type="match status" value="1"/>
</dbReference>
<keyword evidence="4 7" id="KW-0238">DNA-binding</keyword>
<dbReference type="EMBL" id="JACIEE010000008">
    <property type="protein sequence ID" value="MBB3978641.1"/>
    <property type="molecule type" value="Genomic_DNA"/>
</dbReference>
<protein>
    <submittedName>
        <fullName evidence="10">Two-component system OmpR family response regulator</fullName>
    </submittedName>
</protein>
<dbReference type="FunFam" id="1.10.10.10:FF:000005">
    <property type="entry name" value="Two-component system response regulator"/>
    <property type="match status" value="1"/>
</dbReference>
<organism evidence="10 11">
    <name type="scientific">Mycoplana azooxidifex</name>
    <dbReference type="NCBI Taxonomy" id="1636188"/>
    <lineage>
        <taxon>Bacteria</taxon>
        <taxon>Pseudomonadati</taxon>
        <taxon>Pseudomonadota</taxon>
        <taxon>Alphaproteobacteria</taxon>
        <taxon>Hyphomicrobiales</taxon>
        <taxon>Rhizobiaceae</taxon>
        <taxon>Mycoplana</taxon>
    </lineage>
</organism>
<evidence type="ECO:0000256" key="5">
    <source>
        <dbReference type="ARBA" id="ARBA00023163"/>
    </source>
</evidence>
<dbReference type="Gene3D" id="1.10.10.10">
    <property type="entry name" value="Winged helix-like DNA-binding domain superfamily/Winged helix DNA-binding domain"/>
    <property type="match status" value="1"/>
</dbReference>
<dbReference type="RefSeq" id="WP_183806904.1">
    <property type="nucleotide sequence ID" value="NZ_JACIEE010000008.1"/>
</dbReference>
<dbReference type="GO" id="GO:0006355">
    <property type="term" value="P:regulation of DNA-templated transcription"/>
    <property type="evidence" value="ECO:0007669"/>
    <property type="project" value="InterPro"/>
</dbReference>
<accession>A0A7W6DCD3</accession>
<dbReference type="SMART" id="SM00448">
    <property type="entry name" value="REC"/>
    <property type="match status" value="1"/>
</dbReference>
<dbReference type="PROSITE" id="PS51755">
    <property type="entry name" value="OMPR_PHOB"/>
    <property type="match status" value="1"/>
</dbReference>
<reference evidence="10 11" key="1">
    <citation type="submission" date="2020-08" db="EMBL/GenBank/DDBJ databases">
        <title>Genomic Encyclopedia of Type Strains, Phase IV (KMG-IV): sequencing the most valuable type-strain genomes for metagenomic binning, comparative biology and taxonomic classification.</title>
        <authorList>
            <person name="Goeker M."/>
        </authorList>
    </citation>
    <scope>NUCLEOTIDE SEQUENCE [LARGE SCALE GENOMIC DNA]</scope>
    <source>
        <strain evidence="10 11">DSM 100211</strain>
    </source>
</reference>
<keyword evidence="11" id="KW-1185">Reference proteome</keyword>
<dbReference type="Pfam" id="PF00072">
    <property type="entry name" value="Response_reg"/>
    <property type="match status" value="1"/>
</dbReference>
<dbReference type="PANTHER" id="PTHR48111:SF76">
    <property type="entry name" value="TWO-COMPONENT RESPONSE REGULATOR"/>
    <property type="match status" value="1"/>
</dbReference>
<sequence>MKILIVEDDLDAAAYLTKAFREAGIVSDHASDGDSGLFLATENTYDVLIVDRMLPRRDGLSLISELRAKAIHTPALILSALGQVDDRVTGLRAGGDDYLPKPYAFSELLARVEVLGRRKGSPDQDMTYRVGDLELDRLAHVVRRGGKEILLQPREFRLLEYLMKNAGQVVTRTMLLENVWDYHFDPQTNVIDVHVSRLRSKIEKDFDQPLLRTVRGAGYMIKDEVSA</sequence>
<dbReference type="GO" id="GO:0005829">
    <property type="term" value="C:cytosol"/>
    <property type="evidence" value="ECO:0007669"/>
    <property type="project" value="TreeGrafter"/>
</dbReference>
<dbReference type="GO" id="GO:0000976">
    <property type="term" value="F:transcription cis-regulatory region binding"/>
    <property type="evidence" value="ECO:0007669"/>
    <property type="project" value="TreeGrafter"/>
</dbReference>
<feature type="domain" description="Response regulatory" evidence="8">
    <location>
        <begin position="2"/>
        <end position="116"/>
    </location>
</feature>
<dbReference type="PROSITE" id="PS50110">
    <property type="entry name" value="RESPONSE_REGULATORY"/>
    <property type="match status" value="1"/>
</dbReference>
<evidence type="ECO:0000256" key="4">
    <source>
        <dbReference type="ARBA" id="ARBA00023125"/>
    </source>
</evidence>
<dbReference type="CDD" id="cd19935">
    <property type="entry name" value="REC_OmpR_CusR-like"/>
    <property type="match status" value="1"/>
</dbReference>
<dbReference type="GO" id="GO:0032993">
    <property type="term" value="C:protein-DNA complex"/>
    <property type="evidence" value="ECO:0007669"/>
    <property type="project" value="TreeGrafter"/>
</dbReference>
<dbReference type="InterPro" id="IPR039420">
    <property type="entry name" value="WalR-like"/>
</dbReference>
<keyword evidence="1 6" id="KW-0597">Phosphoprotein</keyword>
<dbReference type="InterPro" id="IPR036388">
    <property type="entry name" value="WH-like_DNA-bd_sf"/>
</dbReference>
<dbReference type="AlphaFoldDB" id="A0A7W6DCD3"/>
<feature type="DNA-binding region" description="OmpR/PhoB-type" evidence="7">
    <location>
        <begin position="125"/>
        <end position="223"/>
    </location>
</feature>
<feature type="modified residue" description="4-aspartylphosphate" evidence="6">
    <location>
        <position position="51"/>
    </location>
</feature>
<dbReference type="GO" id="GO:0000156">
    <property type="term" value="F:phosphorelay response regulator activity"/>
    <property type="evidence" value="ECO:0007669"/>
    <property type="project" value="TreeGrafter"/>
</dbReference>
<evidence type="ECO:0000259" key="9">
    <source>
        <dbReference type="PROSITE" id="PS51755"/>
    </source>
</evidence>
<dbReference type="Gene3D" id="3.40.50.2300">
    <property type="match status" value="1"/>
</dbReference>
<evidence type="ECO:0000256" key="7">
    <source>
        <dbReference type="PROSITE-ProRule" id="PRU01091"/>
    </source>
</evidence>
<evidence type="ECO:0000256" key="6">
    <source>
        <dbReference type="PROSITE-ProRule" id="PRU00169"/>
    </source>
</evidence>
<dbReference type="SUPFAM" id="SSF52172">
    <property type="entry name" value="CheY-like"/>
    <property type="match status" value="1"/>
</dbReference>
<dbReference type="InterPro" id="IPR001789">
    <property type="entry name" value="Sig_transdc_resp-reg_receiver"/>
</dbReference>
<dbReference type="Proteomes" id="UP000574761">
    <property type="component" value="Unassembled WGS sequence"/>
</dbReference>
<keyword evidence="2" id="KW-0902">Two-component regulatory system</keyword>
<dbReference type="SMART" id="SM00862">
    <property type="entry name" value="Trans_reg_C"/>
    <property type="match status" value="1"/>
</dbReference>
<name>A0A7W6DCD3_9HYPH</name>
<keyword evidence="5" id="KW-0804">Transcription</keyword>
<evidence type="ECO:0000313" key="10">
    <source>
        <dbReference type="EMBL" id="MBB3978641.1"/>
    </source>
</evidence>
<dbReference type="InterPro" id="IPR011006">
    <property type="entry name" value="CheY-like_superfamily"/>
</dbReference>
<evidence type="ECO:0000259" key="8">
    <source>
        <dbReference type="PROSITE" id="PS50110"/>
    </source>
</evidence>
<dbReference type="PANTHER" id="PTHR48111">
    <property type="entry name" value="REGULATOR OF RPOS"/>
    <property type="match status" value="1"/>
</dbReference>
<evidence type="ECO:0000256" key="3">
    <source>
        <dbReference type="ARBA" id="ARBA00023015"/>
    </source>
</evidence>
<gene>
    <name evidence="10" type="ORF">GGQ64_003876</name>
</gene>
<comment type="caution">
    <text evidence="10">The sequence shown here is derived from an EMBL/GenBank/DDBJ whole genome shotgun (WGS) entry which is preliminary data.</text>
</comment>
<evidence type="ECO:0000256" key="2">
    <source>
        <dbReference type="ARBA" id="ARBA00023012"/>
    </source>
</evidence>
<feature type="domain" description="OmpR/PhoB-type" evidence="9">
    <location>
        <begin position="125"/>
        <end position="223"/>
    </location>
</feature>
<dbReference type="InterPro" id="IPR001867">
    <property type="entry name" value="OmpR/PhoB-type_DNA-bd"/>
</dbReference>
<dbReference type="Gene3D" id="6.10.250.690">
    <property type="match status" value="1"/>
</dbReference>
<evidence type="ECO:0000313" key="11">
    <source>
        <dbReference type="Proteomes" id="UP000574761"/>
    </source>
</evidence>